<keyword evidence="2" id="KW-0119">Carbohydrate metabolism</keyword>
<comment type="similarity">
    <text evidence="1">Belongs to the cycloisomerase 2 family.</text>
</comment>
<feature type="chain" id="PRO_5012737546" evidence="3">
    <location>
        <begin position="23"/>
        <end position="387"/>
    </location>
</feature>
<dbReference type="PANTHER" id="PTHR30344:SF1">
    <property type="entry name" value="6-PHOSPHOGLUCONOLACTONASE"/>
    <property type="match status" value="1"/>
</dbReference>
<evidence type="ECO:0000256" key="3">
    <source>
        <dbReference type="SAM" id="SignalP"/>
    </source>
</evidence>
<dbReference type="RefSeq" id="WP_089358789.1">
    <property type="nucleotide sequence ID" value="NZ_FZOG01000001.1"/>
</dbReference>
<name>A0A238ZU10_9PSED</name>
<dbReference type="InterPro" id="IPR015943">
    <property type="entry name" value="WD40/YVTN_repeat-like_dom_sf"/>
</dbReference>
<dbReference type="GO" id="GO:0016853">
    <property type="term" value="F:isomerase activity"/>
    <property type="evidence" value="ECO:0007669"/>
    <property type="project" value="UniProtKB-KW"/>
</dbReference>
<evidence type="ECO:0000256" key="2">
    <source>
        <dbReference type="ARBA" id="ARBA00022526"/>
    </source>
</evidence>
<dbReference type="GO" id="GO:0017057">
    <property type="term" value="F:6-phosphogluconolactonase activity"/>
    <property type="evidence" value="ECO:0007669"/>
    <property type="project" value="TreeGrafter"/>
</dbReference>
<evidence type="ECO:0000313" key="4">
    <source>
        <dbReference type="EMBL" id="SNR86825.1"/>
    </source>
</evidence>
<dbReference type="SUPFAM" id="SSF51004">
    <property type="entry name" value="C-terminal (heme d1) domain of cytochrome cd1-nitrite reductase"/>
    <property type="match status" value="1"/>
</dbReference>
<keyword evidence="4" id="KW-0413">Isomerase</keyword>
<dbReference type="GO" id="GO:0005829">
    <property type="term" value="C:cytosol"/>
    <property type="evidence" value="ECO:0007669"/>
    <property type="project" value="TreeGrafter"/>
</dbReference>
<protein>
    <submittedName>
        <fullName evidence="4">6-phosphogluconolactonase, cycloisomerase 2 family</fullName>
    </submittedName>
</protein>
<feature type="signal peptide" evidence="3">
    <location>
        <begin position="1"/>
        <end position="22"/>
    </location>
</feature>
<dbReference type="PROSITE" id="PS51257">
    <property type="entry name" value="PROKAR_LIPOPROTEIN"/>
    <property type="match status" value="1"/>
</dbReference>
<dbReference type="InterPro" id="IPR050282">
    <property type="entry name" value="Cycloisomerase_2"/>
</dbReference>
<organism evidence="4 5">
    <name type="scientific">Pseudomonas segetis</name>
    <dbReference type="NCBI Taxonomy" id="298908"/>
    <lineage>
        <taxon>Bacteria</taxon>
        <taxon>Pseudomonadati</taxon>
        <taxon>Pseudomonadota</taxon>
        <taxon>Gammaproteobacteria</taxon>
        <taxon>Pseudomonadales</taxon>
        <taxon>Pseudomonadaceae</taxon>
        <taxon>Pseudomonas</taxon>
    </lineage>
</organism>
<proteinExistence type="inferred from homology"/>
<dbReference type="EMBL" id="FZOG01000001">
    <property type="protein sequence ID" value="SNR86825.1"/>
    <property type="molecule type" value="Genomic_DNA"/>
</dbReference>
<dbReference type="InterPro" id="IPR011048">
    <property type="entry name" value="Haem_d1_sf"/>
</dbReference>
<gene>
    <name evidence="4" type="ORF">SAMN05216255_0688</name>
</gene>
<evidence type="ECO:0000256" key="1">
    <source>
        <dbReference type="ARBA" id="ARBA00005564"/>
    </source>
</evidence>
<dbReference type="AlphaFoldDB" id="A0A238ZU10"/>
<accession>A0A238ZU10</accession>
<dbReference type="PANTHER" id="PTHR30344">
    <property type="entry name" value="6-PHOSPHOGLUCONOLACTONASE-RELATED"/>
    <property type="match status" value="1"/>
</dbReference>
<dbReference type="Proteomes" id="UP000242915">
    <property type="component" value="Unassembled WGS sequence"/>
</dbReference>
<dbReference type="InterPro" id="IPR019405">
    <property type="entry name" value="Lactonase_7-beta_prop"/>
</dbReference>
<dbReference type="Gene3D" id="2.130.10.10">
    <property type="entry name" value="YVTN repeat-like/Quinoprotein amine dehydrogenase"/>
    <property type="match status" value="1"/>
</dbReference>
<evidence type="ECO:0000313" key="5">
    <source>
        <dbReference type="Proteomes" id="UP000242915"/>
    </source>
</evidence>
<sequence>MFKPLALLLSISSLGACTTSPAMPTPYDLLIGSYTQGASQGIYRYHYDSQAGRIGDQPEQVIKADNPSFLLLSKDQSRLLSVNENGPGQTADKGQASSFAVAPDNHWVSPINRVDSGGDEPTHASLSPDERFMFVANYAVQPDPGGSLSVLPLSPDGTLHAPSQRFSHPPSHVNKARQASSHVHAVVMSPDQRYLFACDLGADRLFTYGYNPKPGSNTPLSPKGSTVLPPGSGPRHLLFSNDGKRAYLTLELSNQLAVFDYGQGTLRQQQIIDLNPPDTEGETHAAGTLHNSADGRFLYVATRGPVSQILVFATGPRLELVQRHAIAGKELREFSIDPSGNQLLVANQGSNEVLVIARDPLSGKLGEVRQRLQVGNPSDLVFIGADS</sequence>
<keyword evidence="5" id="KW-1185">Reference proteome</keyword>
<dbReference type="GO" id="GO:0006006">
    <property type="term" value="P:glucose metabolic process"/>
    <property type="evidence" value="ECO:0007669"/>
    <property type="project" value="UniProtKB-KW"/>
</dbReference>
<reference evidence="5" key="1">
    <citation type="submission" date="2017-06" db="EMBL/GenBank/DDBJ databases">
        <authorList>
            <person name="Varghese N."/>
            <person name="Submissions S."/>
        </authorList>
    </citation>
    <scope>NUCLEOTIDE SEQUENCE [LARGE SCALE GENOMIC DNA]</scope>
    <source>
        <strain evidence="5">CIP 108523</strain>
    </source>
</reference>
<keyword evidence="2" id="KW-0313">Glucose metabolism</keyword>
<dbReference type="Pfam" id="PF10282">
    <property type="entry name" value="Lactonase"/>
    <property type="match status" value="1"/>
</dbReference>
<keyword evidence="3" id="KW-0732">Signal</keyword>